<dbReference type="Proteomes" id="UP000464378">
    <property type="component" value="Chromosome"/>
</dbReference>
<dbReference type="KEGG" id="tim:GMBLW1_50480"/>
<evidence type="ECO:0000313" key="9">
    <source>
        <dbReference type="Proteomes" id="UP000464378"/>
    </source>
</evidence>
<feature type="binding site" evidence="6">
    <location>
        <position position="25"/>
    </location>
    <ligand>
        <name>phosphate</name>
        <dbReference type="ChEBI" id="CHEBI:43474"/>
    </ligand>
</feature>
<proteinExistence type="inferred from homology"/>
<feature type="binding site" evidence="6">
    <location>
        <position position="56"/>
    </location>
    <ligand>
        <name>phosphate</name>
        <dbReference type="ChEBI" id="CHEBI:43474"/>
    </ligand>
</feature>
<dbReference type="GO" id="GO:0005737">
    <property type="term" value="C:cytoplasm"/>
    <property type="evidence" value="ECO:0007669"/>
    <property type="project" value="TreeGrafter"/>
</dbReference>
<comment type="pathway">
    <text evidence="1 5">Purine metabolism; purine nucleoside salvage.</text>
</comment>
<protein>
    <recommendedName>
        <fullName evidence="5">Purine nucleoside phosphorylase</fullName>
        <ecNumber evidence="5">2.4.2.1</ecNumber>
    </recommendedName>
    <alternativeName>
        <fullName evidence="5">Inosine-guanosine phosphorylase</fullName>
    </alternativeName>
</protein>
<feature type="domain" description="Nucleoside phosphorylase" evidence="7">
    <location>
        <begin position="20"/>
        <end position="254"/>
    </location>
</feature>
<dbReference type="InterPro" id="IPR011268">
    <property type="entry name" value="Purine_phosphorylase"/>
</dbReference>
<keyword evidence="4 5" id="KW-0808">Transferase</keyword>
<evidence type="ECO:0000256" key="6">
    <source>
        <dbReference type="PIRSR" id="PIRSR000477-2"/>
    </source>
</evidence>
<comment type="function">
    <text evidence="5">The purine nucleoside phosphorylases catalyze the phosphorolytic breakdown of the N-glycosidic bond in the beta-(deoxy)ribonucleoside molecules, with the formation of the corresponding free purine bases and pentose-1-phosphate.</text>
</comment>
<evidence type="ECO:0000256" key="1">
    <source>
        <dbReference type="ARBA" id="ARBA00005058"/>
    </source>
</evidence>
<evidence type="ECO:0000313" key="8">
    <source>
        <dbReference type="EMBL" id="VIP04145.1"/>
    </source>
</evidence>
<evidence type="ECO:0000256" key="3">
    <source>
        <dbReference type="ARBA" id="ARBA00022676"/>
    </source>
</evidence>
<dbReference type="InParanoid" id="A0A6C2YT99"/>
<keyword evidence="3 5" id="KW-0328">Glycosyltransferase</keyword>
<evidence type="ECO:0000256" key="4">
    <source>
        <dbReference type="ARBA" id="ARBA00022679"/>
    </source>
</evidence>
<feature type="binding site" evidence="6">
    <location>
        <begin position="76"/>
        <end position="78"/>
    </location>
    <ligand>
        <name>phosphate</name>
        <dbReference type="ChEBI" id="CHEBI:43474"/>
    </ligand>
</feature>
<dbReference type="NCBIfam" id="NF006054">
    <property type="entry name" value="PRK08202.1"/>
    <property type="match status" value="1"/>
</dbReference>
<dbReference type="SUPFAM" id="SSF53167">
    <property type="entry name" value="Purine and uridine phosphorylases"/>
    <property type="match status" value="1"/>
</dbReference>
<dbReference type="Gene3D" id="3.40.50.1580">
    <property type="entry name" value="Nucleoside phosphorylase domain"/>
    <property type="match status" value="1"/>
</dbReference>
<comment type="similarity">
    <text evidence="2 5">Belongs to the PNP/MTAP phosphorylase family.</text>
</comment>
<evidence type="ECO:0000256" key="2">
    <source>
        <dbReference type="ARBA" id="ARBA00006751"/>
    </source>
</evidence>
<dbReference type="InterPro" id="IPR035994">
    <property type="entry name" value="Nucleoside_phosphorylase_sf"/>
</dbReference>
<dbReference type="EMBL" id="LR586016">
    <property type="protein sequence ID" value="VIP04145.1"/>
    <property type="molecule type" value="Genomic_DNA"/>
</dbReference>
<evidence type="ECO:0000259" key="7">
    <source>
        <dbReference type="Pfam" id="PF01048"/>
    </source>
</evidence>
<dbReference type="CDD" id="cd09009">
    <property type="entry name" value="PNP-EcPNPII_like"/>
    <property type="match status" value="1"/>
</dbReference>
<dbReference type="PANTHER" id="PTHR11904">
    <property type="entry name" value="METHYLTHIOADENOSINE/PURINE NUCLEOSIDE PHOSPHORYLASE"/>
    <property type="match status" value="1"/>
</dbReference>
<accession>A0A6C2YT99</accession>
<gene>
    <name evidence="8" type="ORF">GMBLW1_50480</name>
</gene>
<dbReference type="AlphaFoldDB" id="A0A6C2YT99"/>
<name>A0A6C2YT99_9BACT</name>
<dbReference type="PANTHER" id="PTHR11904:SF9">
    <property type="entry name" value="PURINE NUCLEOSIDE PHOSPHORYLASE-RELATED"/>
    <property type="match status" value="1"/>
</dbReference>
<organism evidence="8">
    <name type="scientific">Tuwongella immobilis</name>
    <dbReference type="NCBI Taxonomy" id="692036"/>
    <lineage>
        <taxon>Bacteria</taxon>
        <taxon>Pseudomonadati</taxon>
        <taxon>Planctomycetota</taxon>
        <taxon>Planctomycetia</taxon>
        <taxon>Gemmatales</taxon>
        <taxon>Gemmataceae</taxon>
        <taxon>Tuwongella</taxon>
    </lineage>
</organism>
<sequence>MSEAFSAFAAQVRQHSPQLAVILGSGMGTLAADWPVLAQLRYVEIPGMVATTVVGHAGMLTLNAVAGVPVLLFQGRFHFYEGHPPQQVERPVRLIAELGVPHLLATNAAGGIAMTLGPGSLMAIRDHLWWKSPADAVQFQSPRPSVYSPRLIGLLHEVAASLELRLHQGVYCAVTGPSYETSAEIRAMRSWGADAVGMSTAHEMETAAKLGIEPAAISLITNAAAGMTGESLDHHEVLHEAARQATNIGRIIAGLATRLAATT</sequence>
<dbReference type="PIRSF" id="PIRSF000477">
    <property type="entry name" value="PurNPase"/>
    <property type="match status" value="1"/>
</dbReference>
<reference evidence="8" key="1">
    <citation type="submission" date="2019-04" db="EMBL/GenBank/DDBJ databases">
        <authorList>
            <consortium name="Science for Life Laboratories"/>
        </authorList>
    </citation>
    <scope>NUCLEOTIDE SEQUENCE</scope>
    <source>
        <strain evidence="8">MBLW1</strain>
    </source>
</reference>
<dbReference type="EMBL" id="LR593887">
    <property type="protein sequence ID" value="VTS05655.1"/>
    <property type="molecule type" value="Genomic_DNA"/>
</dbReference>
<dbReference type="GO" id="GO:0004731">
    <property type="term" value="F:purine-nucleoside phosphorylase activity"/>
    <property type="evidence" value="ECO:0007669"/>
    <property type="project" value="UniProtKB-EC"/>
</dbReference>
<feature type="binding site" evidence="6">
    <location>
        <position position="108"/>
    </location>
    <ligand>
        <name>phosphate</name>
        <dbReference type="ChEBI" id="CHEBI:43474"/>
    </ligand>
</feature>
<evidence type="ECO:0000256" key="5">
    <source>
        <dbReference type="PIRNR" id="PIRNR000477"/>
    </source>
</evidence>
<dbReference type="RefSeq" id="WP_162659269.1">
    <property type="nucleotide sequence ID" value="NZ_LR593887.1"/>
</dbReference>
<dbReference type="UniPathway" id="UPA00606"/>
<dbReference type="Pfam" id="PF01048">
    <property type="entry name" value="PNP_UDP_1"/>
    <property type="match status" value="1"/>
</dbReference>
<feature type="binding site" evidence="6">
    <location>
        <position position="222"/>
    </location>
    <ligand>
        <name>a purine D-ribonucleoside</name>
        <dbReference type="ChEBI" id="CHEBI:142355"/>
    </ligand>
</feature>
<dbReference type="EC" id="2.4.2.1" evidence="5"/>
<dbReference type="GO" id="GO:0009116">
    <property type="term" value="P:nucleoside metabolic process"/>
    <property type="evidence" value="ECO:0007669"/>
    <property type="project" value="InterPro"/>
</dbReference>
<keyword evidence="9" id="KW-1185">Reference proteome</keyword>
<feature type="binding site" evidence="6">
    <location>
        <position position="199"/>
    </location>
    <ligand>
        <name>phosphate</name>
        <dbReference type="ChEBI" id="CHEBI:43474"/>
    </ligand>
</feature>
<feature type="binding site" evidence="6">
    <location>
        <position position="180"/>
    </location>
    <ligand>
        <name>a purine D-ribonucleoside</name>
        <dbReference type="ChEBI" id="CHEBI:142355"/>
    </ligand>
</feature>
<dbReference type="InterPro" id="IPR000845">
    <property type="entry name" value="Nucleoside_phosphorylase_d"/>
</dbReference>
<dbReference type="NCBIfam" id="TIGR01697">
    <property type="entry name" value="PNPH-PUNA-XAPA"/>
    <property type="match status" value="1"/>
</dbReference>